<gene>
    <name evidence="8" type="ORF">P0Y55_03120</name>
</gene>
<organism evidence="8 9">
    <name type="scientific">Candidatus Cohnella colombiensis</name>
    <dbReference type="NCBI Taxonomy" id="3121368"/>
    <lineage>
        <taxon>Bacteria</taxon>
        <taxon>Bacillati</taxon>
        <taxon>Bacillota</taxon>
        <taxon>Bacilli</taxon>
        <taxon>Bacillales</taxon>
        <taxon>Paenibacillaceae</taxon>
        <taxon>Cohnella</taxon>
    </lineage>
</organism>
<evidence type="ECO:0000256" key="5">
    <source>
        <dbReference type="ARBA" id="ARBA00023136"/>
    </source>
</evidence>
<keyword evidence="5 6" id="KW-0472">Membrane</keyword>
<evidence type="ECO:0000313" key="8">
    <source>
        <dbReference type="EMBL" id="WEK55088.1"/>
    </source>
</evidence>
<dbReference type="PANTHER" id="PTHR36506:SF1">
    <property type="entry name" value="PREFLAGELLIN PEPTIDASE"/>
    <property type="match status" value="1"/>
</dbReference>
<name>A0AA95JB40_9BACL</name>
<dbReference type="Gene3D" id="1.20.120.1220">
    <property type="match status" value="1"/>
</dbReference>
<dbReference type="PANTHER" id="PTHR36506">
    <property type="entry name" value="PREFLAGELLIN PEPTIDASE"/>
    <property type="match status" value="1"/>
</dbReference>
<sequence length="162" mass="17802">MNISVLVAVSVFLAIACWTDLRTMHISNKLVLLFACSGLLYQMLSYGALHGIEFALMGALAGFVPLYLLFLLRGLGGGDVKWFGAFGMWTGVLPTLQLMIYSLLCAGGIALFVLFFRLPWLRELAMRVKWPWGSHPTTSGRAAHFPFMLAVAPSFMILIAKG</sequence>
<dbReference type="Proteomes" id="UP001178662">
    <property type="component" value="Chromosome"/>
</dbReference>
<dbReference type="EMBL" id="CP119317">
    <property type="protein sequence ID" value="WEK55088.1"/>
    <property type="molecule type" value="Genomic_DNA"/>
</dbReference>
<feature type="domain" description="Prepilin type IV endopeptidase peptidase" evidence="7">
    <location>
        <begin position="9"/>
        <end position="110"/>
    </location>
</feature>
<evidence type="ECO:0000256" key="3">
    <source>
        <dbReference type="ARBA" id="ARBA00022692"/>
    </source>
</evidence>
<feature type="transmembrane region" description="Helical" evidence="6">
    <location>
        <begin position="142"/>
        <end position="160"/>
    </location>
</feature>
<protein>
    <submittedName>
        <fullName evidence="8">Prepilin peptidase</fullName>
        <ecNumber evidence="8">3.4.23.43</ecNumber>
    </submittedName>
</protein>
<keyword evidence="8" id="KW-0378">Hydrolase</keyword>
<proteinExistence type="predicted"/>
<evidence type="ECO:0000313" key="9">
    <source>
        <dbReference type="Proteomes" id="UP001178662"/>
    </source>
</evidence>
<keyword evidence="4 6" id="KW-1133">Transmembrane helix</keyword>
<feature type="transmembrane region" description="Helical" evidence="6">
    <location>
        <begin position="96"/>
        <end position="121"/>
    </location>
</feature>
<evidence type="ECO:0000256" key="2">
    <source>
        <dbReference type="ARBA" id="ARBA00022475"/>
    </source>
</evidence>
<feature type="transmembrane region" description="Helical" evidence="6">
    <location>
        <begin position="56"/>
        <end position="76"/>
    </location>
</feature>
<dbReference type="GO" id="GO:0005886">
    <property type="term" value="C:plasma membrane"/>
    <property type="evidence" value="ECO:0007669"/>
    <property type="project" value="UniProtKB-SubCell"/>
</dbReference>
<keyword evidence="3 6" id="KW-0812">Transmembrane</keyword>
<dbReference type="EC" id="3.4.23.43" evidence="8"/>
<reference evidence="8" key="1">
    <citation type="submission" date="2023-03" db="EMBL/GenBank/DDBJ databases">
        <title>Andean soil-derived lignocellulolytic bacterial consortium as a source of novel taxa and putative plastic-active enzymes.</title>
        <authorList>
            <person name="Diaz-Garcia L."/>
            <person name="Chuvochina M."/>
            <person name="Feuerriegel G."/>
            <person name="Bunk B."/>
            <person name="Sproer C."/>
            <person name="Streit W.R."/>
            <person name="Rodriguez L.M."/>
            <person name="Overmann J."/>
            <person name="Jimenez D.J."/>
        </authorList>
    </citation>
    <scope>NUCLEOTIDE SEQUENCE</scope>
    <source>
        <strain evidence="8">MAG 2441</strain>
    </source>
</reference>
<evidence type="ECO:0000256" key="6">
    <source>
        <dbReference type="SAM" id="Phobius"/>
    </source>
</evidence>
<feature type="transmembrane region" description="Helical" evidence="6">
    <location>
        <begin position="29"/>
        <end position="49"/>
    </location>
</feature>
<dbReference type="Pfam" id="PF01478">
    <property type="entry name" value="Peptidase_A24"/>
    <property type="match status" value="1"/>
</dbReference>
<keyword evidence="9" id="KW-1185">Reference proteome</keyword>
<evidence type="ECO:0000259" key="7">
    <source>
        <dbReference type="Pfam" id="PF01478"/>
    </source>
</evidence>
<comment type="subcellular location">
    <subcellularLocation>
        <location evidence="1">Cell membrane</location>
        <topology evidence="1">Multi-pass membrane protein</topology>
    </subcellularLocation>
</comment>
<keyword evidence="2" id="KW-1003">Cell membrane</keyword>
<dbReference type="AlphaFoldDB" id="A0AA95JB40"/>
<evidence type="ECO:0000256" key="4">
    <source>
        <dbReference type="ARBA" id="ARBA00022989"/>
    </source>
</evidence>
<dbReference type="InterPro" id="IPR052218">
    <property type="entry name" value="Preflagellin_Peptidase"/>
</dbReference>
<accession>A0AA95JB40</accession>
<dbReference type="GO" id="GO:0004190">
    <property type="term" value="F:aspartic-type endopeptidase activity"/>
    <property type="evidence" value="ECO:0007669"/>
    <property type="project" value="UniProtKB-EC"/>
</dbReference>
<dbReference type="InterPro" id="IPR000045">
    <property type="entry name" value="Prepilin_IV_endopep_pep"/>
</dbReference>
<evidence type="ECO:0000256" key="1">
    <source>
        <dbReference type="ARBA" id="ARBA00004651"/>
    </source>
</evidence>